<proteinExistence type="predicted"/>
<dbReference type="InterPro" id="IPR012337">
    <property type="entry name" value="RNaseH-like_sf"/>
</dbReference>
<dbReference type="Gene3D" id="3.30.420.10">
    <property type="entry name" value="Ribonuclease H-like superfamily/Ribonuclease H"/>
    <property type="match status" value="1"/>
</dbReference>
<dbReference type="GO" id="GO:0003676">
    <property type="term" value="F:nucleic acid binding"/>
    <property type="evidence" value="ECO:0007669"/>
    <property type="project" value="InterPro"/>
</dbReference>
<evidence type="ECO:0000313" key="12">
    <source>
        <dbReference type="Proteomes" id="UP000649617"/>
    </source>
</evidence>
<dbReference type="GO" id="GO:0008408">
    <property type="term" value="F:3'-5' exonuclease activity"/>
    <property type="evidence" value="ECO:0007669"/>
    <property type="project" value="InterPro"/>
</dbReference>
<evidence type="ECO:0000256" key="2">
    <source>
        <dbReference type="ARBA" id="ARBA00022722"/>
    </source>
</evidence>
<keyword evidence="12" id="KW-1185">Reference proteome</keyword>
<keyword evidence="3" id="KW-0479">Metal-binding</keyword>
<dbReference type="InterPro" id="IPR051132">
    <property type="entry name" value="3-5_Exonuclease_domain"/>
</dbReference>
<evidence type="ECO:0000256" key="3">
    <source>
        <dbReference type="ARBA" id="ARBA00022723"/>
    </source>
</evidence>
<accession>A0A812W6U4</accession>
<comment type="subcellular location">
    <subcellularLocation>
        <location evidence="1">Nucleus</location>
    </subcellularLocation>
</comment>
<evidence type="ECO:0000256" key="8">
    <source>
        <dbReference type="ARBA" id="ARBA00040531"/>
    </source>
</evidence>
<comment type="caution">
    <text evidence="11">The sequence shown here is derived from an EMBL/GenBank/DDBJ whole genome shotgun (WGS) entry which is preliminary data.</text>
</comment>
<organism evidence="11 12">
    <name type="scientific">Symbiodinium pilosum</name>
    <name type="common">Dinoflagellate</name>
    <dbReference type="NCBI Taxonomy" id="2952"/>
    <lineage>
        <taxon>Eukaryota</taxon>
        <taxon>Sar</taxon>
        <taxon>Alveolata</taxon>
        <taxon>Dinophyceae</taxon>
        <taxon>Suessiales</taxon>
        <taxon>Symbiodiniaceae</taxon>
        <taxon>Symbiodinium</taxon>
    </lineage>
</organism>
<reference evidence="11" key="1">
    <citation type="submission" date="2021-02" db="EMBL/GenBank/DDBJ databases">
        <authorList>
            <person name="Dougan E. K."/>
            <person name="Rhodes N."/>
            <person name="Thang M."/>
            <person name="Chan C."/>
        </authorList>
    </citation>
    <scope>NUCLEOTIDE SEQUENCE</scope>
</reference>
<sequence>MQRGIKRAWPTSGLQDWLEGPELEEYPTSIKLVSRLSSPHYKEFLAEAAEAWLVAYDIQWTPDFDEGADHPVALLQLAFPISGNTYVLQLPLLGTFPSRAKRLFESPDVLAVGFAANAMDKHKLEISGVQVDETTLIDVQPWCEAEMGENASVRQGWRVGLKRAASCVLDFDMDKSSTVASSNWNRQELTPAQVEYAAMDVWVALRLYHQLALVYGDEGF</sequence>
<dbReference type="InterPro" id="IPR036397">
    <property type="entry name" value="RNaseH_sf"/>
</dbReference>
<protein>
    <recommendedName>
        <fullName evidence="8">3'-5' exonuclease</fullName>
    </recommendedName>
    <alternativeName>
        <fullName evidence="9">Werner Syndrome-like exonuclease</fullName>
    </alternativeName>
</protein>
<dbReference type="Proteomes" id="UP000649617">
    <property type="component" value="Unassembled WGS sequence"/>
</dbReference>
<dbReference type="GO" id="GO:0046872">
    <property type="term" value="F:metal ion binding"/>
    <property type="evidence" value="ECO:0007669"/>
    <property type="project" value="UniProtKB-KW"/>
</dbReference>
<keyword evidence="4" id="KW-0378">Hydrolase</keyword>
<dbReference type="InterPro" id="IPR002562">
    <property type="entry name" value="3'-5'_exonuclease_dom"/>
</dbReference>
<dbReference type="PANTHER" id="PTHR13620">
    <property type="entry name" value="3-5 EXONUCLEASE"/>
    <property type="match status" value="1"/>
</dbReference>
<keyword evidence="7" id="KW-0539">Nucleus</keyword>
<dbReference type="Pfam" id="PF01612">
    <property type="entry name" value="DNA_pol_A_exo1"/>
    <property type="match status" value="1"/>
</dbReference>
<dbReference type="OrthoDB" id="446462at2759"/>
<dbReference type="EMBL" id="CAJNIZ010043781">
    <property type="protein sequence ID" value="CAE7668653.1"/>
    <property type="molecule type" value="Genomic_DNA"/>
</dbReference>
<evidence type="ECO:0000256" key="5">
    <source>
        <dbReference type="ARBA" id="ARBA00022839"/>
    </source>
</evidence>
<dbReference type="AlphaFoldDB" id="A0A812W6U4"/>
<gene>
    <name evidence="11" type="ORF">SPIL2461_LOCUS18377</name>
</gene>
<dbReference type="SUPFAM" id="SSF53098">
    <property type="entry name" value="Ribonuclease H-like"/>
    <property type="match status" value="1"/>
</dbReference>
<keyword evidence="5" id="KW-0269">Exonuclease</keyword>
<evidence type="ECO:0000259" key="10">
    <source>
        <dbReference type="Pfam" id="PF01612"/>
    </source>
</evidence>
<evidence type="ECO:0000256" key="7">
    <source>
        <dbReference type="ARBA" id="ARBA00023242"/>
    </source>
</evidence>
<evidence type="ECO:0000256" key="6">
    <source>
        <dbReference type="ARBA" id="ARBA00022842"/>
    </source>
</evidence>
<evidence type="ECO:0000313" key="11">
    <source>
        <dbReference type="EMBL" id="CAE7668653.1"/>
    </source>
</evidence>
<feature type="domain" description="3'-5' exonuclease" evidence="10">
    <location>
        <begin position="42"/>
        <end position="212"/>
    </location>
</feature>
<keyword evidence="6" id="KW-0460">Magnesium</keyword>
<evidence type="ECO:0000256" key="9">
    <source>
        <dbReference type="ARBA" id="ARBA00042761"/>
    </source>
</evidence>
<evidence type="ECO:0000256" key="4">
    <source>
        <dbReference type="ARBA" id="ARBA00022801"/>
    </source>
</evidence>
<dbReference type="GO" id="GO:0005634">
    <property type="term" value="C:nucleus"/>
    <property type="evidence" value="ECO:0007669"/>
    <property type="project" value="UniProtKB-SubCell"/>
</dbReference>
<dbReference type="GO" id="GO:0006139">
    <property type="term" value="P:nucleobase-containing compound metabolic process"/>
    <property type="evidence" value="ECO:0007669"/>
    <property type="project" value="InterPro"/>
</dbReference>
<evidence type="ECO:0000256" key="1">
    <source>
        <dbReference type="ARBA" id="ARBA00004123"/>
    </source>
</evidence>
<dbReference type="PANTHER" id="PTHR13620:SF109">
    <property type="entry name" value="3'-5' EXONUCLEASE"/>
    <property type="match status" value="1"/>
</dbReference>
<name>A0A812W6U4_SYMPI</name>
<dbReference type="CDD" id="cd06141">
    <property type="entry name" value="WRN_exo"/>
    <property type="match status" value="1"/>
</dbReference>
<keyword evidence="2" id="KW-0540">Nuclease</keyword>